<dbReference type="AlphaFoldDB" id="A0AAN8YN70"/>
<protein>
    <submittedName>
        <fullName evidence="1">Uncharacterized protein</fullName>
    </submittedName>
</protein>
<comment type="caution">
    <text evidence="1">The sequence shown here is derived from an EMBL/GenBank/DDBJ whole genome shotgun (WGS) entry which is preliminary data.</text>
</comment>
<organism evidence="1 2">
    <name type="scientific">Solanum bulbocastanum</name>
    <name type="common">Wild potato</name>
    <dbReference type="NCBI Taxonomy" id="147425"/>
    <lineage>
        <taxon>Eukaryota</taxon>
        <taxon>Viridiplantae</taxon>
        <taxon>Streptophyta</taxon>
        <taxon>Embryophyta</taxon>
        <taxon>Tracheophyta</taxon>
        <taxon>Spermatophyta</taxon>
        <taxon>Magnoliopsida</taxon>
        <taxon>eudicotyledons</taxon>
        <taxon>Gunneridae</taxon>
        <taxon>Pentapetalae</taxon>
        <taxon>asterids</taxon>
        <taxon>lamiids</taxon>
        <taxon>Solanales</taxon>
        <taxon>Solanaceae</taxon>
        <taxon>Solanoideae</taxon>
        <taxon>Solaneae</taxon>
        <taxon>Solanum</taxon>
    </lineage>
</organism>
<dbReference type="EMBL" id="JBANQN010000002">
    <property type="protein sequence ID" value="KAK6798505.1"/>
    <property type="molecule type" value="Genomic_DNA"/>
</dbReference>
<proteinExistence type="predicted"/>
<evidence type="ECO:0000313" key="1">
    <source>
        <dbReference type="EMBL" id="KAK6798505.1"/>
    </source>
</evidence>
<reference evidence="1 2" key="1">
    <citation type="submission" date="2024-02" db="EMBL/GenBank/DDBJ databases">
        <title>de novo genome assembly of Solanum bulbocastanum strain 11H21.</title>
        <authorList>
            <person name="Hosaka A.J."/>
        </authorList>
    </citation>
    <scope>NUCLEOTIDE SEQUENCE [LARGE SCALE GENOMIC DNA]</scope>
    <source>
        <tissue evidence="1">Young leaves</tissue>
    </source>
</reference>
<accession>A0AAN8YN70</accession>
<keyword evidence="2" id="KW-1185">Reference proteome</keyword>
<gene>
    <name evidence="1" type="ORF">RDI58_006208</name>
</gene>
<name>A0AAN8YN70_SOLBU</name>
<sequence length="35" mass="3965">MIGGQLRHYNAKHTLEPMGVTNFRKRPLLTVINTG</sequence>
<evidence type="ECO:0000313" key="2">
    <source>
        <dbReference type="Proteomes" id="UP001371456"/>
    </source>
</evidence>
<dbReference type="Proteomes" id="UP001371456">
    <property type="component" value="Unassembled WGS sequence"/>
</dbReference>